<feature type="compositionally biased region" description="Polar residues" evidence="1">
    <location>
        <begin position="26"/>
        <end position="36"/>
    </location>
</feature>
<dbReference type="Gene3D" id="3.40.630.30">
    <property type="match status" value="1"/>
</dbReference>
<dbReference type="InterPro" id="IPR000182">
    <property type="entry name" value="GNAT_dom"/>
</dbReference>
<dbReference type="SUPFAM" id="SSF55729">
    <property type="entry name" value="Acyl-CoA N-acyltransferases (Nat)"/>
    <property type="match status" value="1"/>
</dbReference>
<evidence type="ECO:0000313" key="4">
    <source>
        <dbReference type="Proteomes" id="UP000245942"/>
    </source>
</evidence>
<dbReference type="OrthoDB" id="2555742at2759"/>
<feature type="compositionally biased region" description="Polar residues" evidence="1">
    <location>
        <begin position="119"/>
        <end position="140"/>
    </location>
</feature>
<feature type="compositionally biased region" description="Polar residues" evidence="1">
    <location>
        <begin position="613"/>
        <end position="624"/>
    </location>
</feature>
<name>A0A316UDU9_9BASI</name>
<feature type="compositionally biased region" description="Polar residues" evidence="1">
    <location>
        <begin position="516"/>
        <end position="526"/>
    </location>
</feature>
<sequence>MVGTATSRPNRGFVGGWLSMAPESENAASPTASSSRLDLVASPPTASSTHASISSPRRGGGSSSSTHPRRATFQLGAVDDTSTIPTPVTPASRSSSASMMSPVFDVRASFLPMTFNKKPTTNIQSENTVDLPSKPSNALPTSDGGHKLESEDFKGSMLHNIEDDGKGLEFAGRRWKGKTAHAVEQELEQVGDTTIMSYAPDAVYLASRLEGLRRNLEAGGEEARGRRWLPTQEEDDLAELAASEVDEAPVPLAVEEADCQRSPKISPPAKLSPPRLLLSDDTSAPTLEAPSAKPTVREDRLPATLPPHITDLIQPPPLIVHDAPADLTPAAKAAALDSRVEIRLLRRSDLEQVRELHCLHGDNDKVDTEHYATSAAFLLRLLVDETHVCLVAVAKPLPAPDEPFDRKHHFQQKHLWPAPPPPSMDMPASSVAYVLAGQGLSSNSPLLRPIDALAAKRNQTRSPRAPASSLGRHSPILGATVEEREGSDSDADSTRAELDEDDEDEDSFSVERLSSPEASNGQSPDSSLPEPSPAKAAGASYRVPLLPPLTPIAGNSPPAGDNAQGEPQSLSGSYSSSNSLGSMALKRAYETAPAATTKARRARSSVGEDVSPPASTETSPSQSHLAPGHNLVLTGPTNEVAPPRALRVMVPPAPGASVENEVILGVASAAISIKPATESLWGNADASSSRAVKEVHVLTLSVARAERGLGLGGRLLDRLMDEALRRNISSAYRASMGRRIAPGSPNPSRIYLEVHPDSKHALALYKGRGFDAKRRLPGYFRGDARIPTNVRSLPGGSDAVLMEKWDNGEPA</sequence>
<feature type="compositionally biased region" description="Low complexity" evidence="1">
    <location>
        <begin position="41"/>
        <end position="57"/>
    </location>
</feature>
<dbReference type="EMBL" id="KZ819323">
    <property type="protein sequence ID" value="PWN22521.1"/>
    <property type="molecule type" value="Genomic_DNA"/>
</dbReference>
<proteinExistence type="predicted"/>
<keyword evidence="4" id="KW-1185">Reference proteome</keyword>
<dbReference type="GeneID" id="37013745"/>
<evidence type="ECO:0000256" key="1">
    <source>
        <dbReference type="SAM" id="MobiDB-lite"/>
    </source>
</evidence>
<protein>
    <recommendedName>
        <fullName evidence="2">N-acetyltransferase domain-containing protein</fullName>
    </recommendedName>
</protein>
<dbReference type="Proteomes" id="UP000245942">
    <property type="component" value="Unassembled WGS sequence"/>
</dbReference>
<feature type="region of interest" description="Disordered" evidence="1">
    <location>
        <begin position="457"/>
        <end position="579"/>
    </location>
</feature>
<feature type="domain" description="N-acetyltransferase" evidence="2">
    <location>
        <begin position="590"/>
        <end position="807"/>
    </location>
</feature>
<reference evidence="3 4" key="1">
    <citation type="journal article" date="2018" name="Mol. Biol. Evol.">
        <title>Broad Genomic Sampling Reveals a Smut Pathogenic Ancestry of the Fungal Clade Ustilaginomycotina.</title>
        <authorList>
            <person name="Kijpornyongpan T."/>
            <person name="Mondo S.J."/>
            <person name="Barry K."/>
            <person name="Sandor L."/>
            <person name="Lee J."/>
            <person name="Lipzen A."/>
            <person name="Pangilinan J."/>
            <person name="LaButti K."/>
            <person name="Hainaut M."/>
            <person name="Henrissat B."/>
            <person name="Grigoriev I.V."/>
            <person name="Spatafora J.W."/>
            <person name="Aime M.C."/>
        </authorList>
    </citation>
    <scope>NUCLEOTIDE SEQUENCE [LARGE SCALE GENOMIC DNA]</scope>
    <source>
        <strain evidence="3 4">MCA 4718</strain>
    </source>
</reference>
<feature type="region of interest" description="Disordered" evidence="1">
    <location>
        <begin position="23"/>
        <end position="96"/>
    </location>
</feature>
<feature type="compositionally biased region" description="Low complexity" evidence="1">
    <location>
        <begin position="85"/>
        <end position="96"/>
    </location>
</feature>
<feature type="compositionally biased region" description="Low complexity" evidence="1">
    <location>
        <begin position="569"/>
        <end position="579"/>
    </location>
</feature>
<organism evidence="3 4">
    <name type="scientific">Pseudomicrostroma glucosiphilum</name>
    <dbReference type="NCBI Taxonomy" id="1684307"/>
    <lineage>
        <taxon>Eukaryota</taxon>
        <taxon>Fungi</taxon>
        <taxon>Dikarya</taxon>
        <taxon>Basidiomycota</taxon>
        <taxon>Ustilaginomycotina</taxon>
        <taxon>Exobasidiomycetes</taxon>
        <taxon>Microstromatales</taxon>
        <taxon>Microstromatales incertae sedis</taxon>
        <taxon>Pseudomicrostroma</taxon>
    </lineage>
</organism>
<feature type="compositionally biased region" description="Acidic residues" evidence="1">
    <location>
        <begin position="498"/>
        <end position="508"/>
    </location>
</feature>
<dbReference type="PROSITE" id="PS51186">
    <property type="entry name" value="GNAT"/>
    <property type="match status" value="1"/>
</dbReference>
<feature type="region of interest" description="Disordered" evidence="1">
    <location>
        <begin position="257"/>
        <end position="302"/>
    </location>
</feature>
<accession>A0A316UDU9</accession>
<dbReference type="GO" id="GO:0016747">
    <property type="term" value="F:acyltransferase activity, transferring groups other than amino-acyl groups"/>
    <property type="evidence" value="ECO:0007669"/>
    <property type="project" value="InterPro"/>
</dbReference>
<dbReference type="RefSeq" id="XP_025349681.1">
    <property type="nucleotide sequence ID" value="XM_025492011.1"/>
</dbReference>
<feature type="region of interest" description="Disordered" evidence="1">
    <location>
        <begin position="591"/>
        <end position="637"/>
    </location>
</feature>
<evidence type="ECO:0000259" key="2">
    <source>
        <dbReference type="PROSITE" id="PS51186"/>
    </source>
</evidence>
<gene>
    <name evidence="3" type="ORF">BCV69DRAFT_281505</name>
</gene>
<feature type="region of interest" description="Disordered" evidence="1">
    <location>
        <begin position="119"/>
        <end position="145"/>
    </location>
</feature>
<dbReference type="InterPro" id="IPR016181">
    <property type="entry name" value="Acyl_CoA_acyltransferase"/>
</dbReference>
<evidence type="ECO:0000313" key="3">
    <source>
        <dbReference type="EMBL" id="PWN22521.1"/>
    </source>
</evidence>
<dbReference type="AlphaFoldDB" id="A0A316UDU9"/>
<feature type="compositionally biased region" description="Basic and acidic residues" evidence="1">
    <location>
        <begin position="481"/>
        <end position="497"/>
    </location>
</feature>